<dbReference type="FunFam" id="3.80.10.10:FF:000405">
    <property type="entry name" value="Plant intracellular Ras-group-related LRR protein 4"/>
    <property type="match status" value="1"/>
</dbReference>
<feature type="domain" description="Disease resistance R13L4/SHOC-2-like LRR" evidence="6">
    <location>
        <begin position="321"/>
        <end position="435"/>
    </location>
</feature>
<keyword evidence="8" id="KW-1185">Reference proteome</keyword>
<dbReference type="HOGENOM" id="CLU_038753_0_0_1"/>
<dbReference type="GO" id="GO:0035556">
    <property type="term" value="P:intracellular signal transduction"/>
    <property type="evidence" value="ECO:0000318"/>
    <property type="project" value="GO_Central"/>
</dbReference>
<accession>W1PNG1</accession>
<evidence type="ECO:0000313" key="7">
    <source>
        <dbReference type="EMBL" id="ERN11567.1"/>
    </source>
</evidence>
<dbReference type="eggNOG" id="KOG0619">
    <property type="taxonomic scope" value="Eukaryota"/>
</dbReference>
<evidence type="ECO:0000256" key="5">
    <source>
        <dbReference type="SAM" id="MobiDB-lite"/>
    </source>
</evidence>
<comment type="similarity">
    <text evidence="3">Belongs to the SHOC2 family.</text>
</comment>
<evidence type="ECO:0000313" key="8">
    <source>
        <dbReference type="Proteomes" id="UP000017836"/>
    </source>
</evidence>
<dbReference type="InterPro" id="IPR001611">
    <property type="entry name" value="Leu-rich_rpt"/>
</dbReference>
<dbReference type="InterPro" id="IPR055414">
    <property type="entry name" value="LRR_R13L4/SHOC2-like"/>
</dbReference>
<name>W1PNG1_AMBTC</name>
<evidence type="ECO:0000259" key="6">
    <source>
        <dbReference type="Pfam" id="PF23598"/>
    </source>
</evidence>
<dbReference type="PRINTS" id="PR00019">
    <property type="entry name" value="LEURICHRPT"/>
</dbReference>
<dbReference type="EMBL" id="KI392687">
    <property type="protein sequence ID" value="ERN11567.1"/>
    <property type="molecule type" value="Genomic_DNA"/>
</dbReference>
<comment type="function">
    <text evidence="4">Leucine-rich repeat protein that likely mediates protein interactions, possibly in the context of signal transduction.</text>
</comment>
<evidence type="ECO:0000256" key="3">
    <source>
        <dbReference type="ARBA" id="ARBA00023786"/>
    </source>
</evidence>
<evidence type="ECO:0000256" key="1">
    <source>
        <dbReference type="ARBA" id="ARBA00022614"/>
    </source>
</evidence>
<feature type="compositionally biased region" description="Low complexity" evidence="5">
    <location>
        <begin position="114"/>
        <end position="125"/>
    </location>
</feature>
<dbReference type="OMA" id="MCFFSRS"/>
<dbReference type="STRING" id="13333.W1PNG1"/>
<dbReference type="KEGG" id="atr:18439765"/>
<sequence length="560" mass="62216">MGSFLQSIDGVVEEIMRIHRSLPTRPGLDEVEAAMAIIQNVEKEEHARIDGINRQRKAPDVPDELFFVLQEMQKNLVFFQSKYQKKEALQLIDLERTHALFDDLLQRASKALPSSSMNYSQNSHSNGKHTIATPSVASTSNSSVHSASDGFDSLSKQASVEGSREVYSRDDSFVKKAKPSLYPDGVTLGLDVSRGLRNSSLKPVTASGEDSEKLSLIKLASMFEISSKKGTRDLNLQGKLTEQIEWLPDSLGKLSGLCTLDLSENRIVALPNTIGGLSSLTKLDLHSNRLEELPDSFGDLFCLVDLDLRGNRLRSLPSTFGKLSRLDNLDLSSNQLSSLPSTIGNLISLKILNVETNEIEELPHMIGQCSSLVEIRADFNHLKAVPEAVGRLESLEVLTLHYNKIKSLPTTMASLLKLKELDVSFNELESVPESLCLATNLVKLNVGRNFADLQALPRSIGNLEMLEELDISNNQIRVLPDSFAKLSNLQVLHAEETPLEVPPRHVAEMGAQAVVQYMAEYVAKRDSKTQTVKQKKSWAQFCFFSRPNKRKHYGMDYVKA</sequence>
<dbReference type="SMART" id="SM00364">
    <property type="entry name" value="LRR_BAC"/>
    <property type="match status" value="9"/>
</dbReference>
<evidence type="ECO:0000256" key="4">
    <source>
        <dbReference type="ARBA" id="ARBA00037519"/>
    </source>
</evidence>
<dbReference type="OrthoDB" id="1668230at2759"/>
<reference evidence="8" key="1">
    <citation type="journal article" date="2013" name="Science">
        <title>The Amborella genome and the evolution of flowering plants.</title>
        <authorList>
            <consortium name="Amborella Genome Project"/>
        </authorList>
    </citation>
    <scope>NUCLEOTIDE SEQUENCE [LARGE SCALE GENOMIC DNA]</scope>
</reference>
<dbReference type="Gene3D" id="3.80.10.10">
    <property type="entry name" value="Ribonuclease Inhibitor"/>
    <property type="match status" value="3"/>
</dbReference>
<dbReference type="PANTHER" id="PTHR48051">
    <property type="match status" value="1"/>
</dbReference>
<dbReference type="Pfam" id="PF23598">
    <property type="entry name" value="LRR_14"/>
    <property type="match status" value="1"/>
</dbReference>
<dbReference type="SMART" id="SM00365">
    <property type="entry name" value="LRR_SD22"/>
    <property type="match status" value="4"/>
</dbReference>
<gene>
    <name evidence="7" type="ORF">AMTR_s00022p00162750</name>
</gene>
<dbReference type="PROSITE" id="PS51450">
    <property type="entry name" value="LRR"/>
    <property type="match status" value="5"/>
</dbReference>
<dbReference type="InterPro" id="IPR050216">
    <property type="entry name" value="LRR_domain-containing"/>
</dbReference>
<feature type="compositionally biased region" description="Low complexity" evidence="5">
    <location>
        <begin position="135"/>
        <end position="148"/>
    </location>
</feature>
<keyword evidence="2" id="KW-0677">Repeat</keyword>
<dbReference type="Pfam" id="PF13855">
    <property type="entry name" value="LRR_8"/>
    <property type="match status" value="2"/>
</dbReference>
<dbReference type="SMART" id="SM00369">
    <property type="entry name" value="LRR_TYP"/>
    <property type="match status" value="8"/>
</dbReference>
<feature type="region of interest" description="Disordered" evidence="5">
    <location>
        <begin position="114"/>
        <end position="156"/>
    </location>
</feature>
<evidence type="ECO:0000256" key="2">
    <source>
        <dbReference type="ARBA" id="ARBA00022737"/>
    </source>
</evidence>
<dbReference type="InterPro" id="IPR003591">
    <property type="entry name" value="Leu-rich_rpt_typical-subtyp"/>
</dbReference>
<organism evidence="7 8">
    <name type="scientific">Amborella trichopoda</name>
    <dbReference type="NCBI Taxonomy" id="13333"/>
    <lineage>
        <taxon>Eukaryota</taxon>
        <taxon>Viridiplantae</taxon>
        <taxon>Streptophyta</taxon>
        <taxon>Embryophyta</taxon>
        <taxon>Tracheophyta</taxon>
        <taxon>Spermatophyta</taxon>
        <taxon>Magnoliopsida</taxon>
        <taxon>Amborellales</taxon>
        <taxon>Amborellaceae</taxon>
        <taxon>Amborella</taxon>
    </lineage>
</organism>
<dbReference type="Proteomes" id="UP000017836">
    <property type="component" value="Unassembled WGS sequence"/>
</dbReference>
<protein>
    <recommendedName>
        <fullName evidence="6">Disease resistance R13L4/SHOC-2-like LRR domain-containing protein</fullName>
    </recommendedName>
</protein>
<dbReference type="Gramene" id="ERN11567">
    <property type="protein sequence ID" value="ERN11567"/>
    <property type="gene ID" value="AMTR_s00022p00162750"/>
</dbReference>
<dbReference type="SUPFAM" id="SSF52058">
    <property type="entry name" value="L domain-like"/>
    <property type="match status" value="1"/>
</dbReference>
<dbReference type="AlphaFoldDB" id="W1PNG1"/>
<keyword evidence="1" id="KW-0433">Leucine-rich repeat</keyword>
<dbReference type="InterPro" id="IPR032675">
    <property type="entry name" value="LRR_dom_sf"/>
</dbReference>
<dbReference type="PANTHER" id="PTHR48051:SF54">
    <property type="entry name" value="LEUCINE-RICH REPEAT-CONTAINING PROTEIN"/>
    <property type="match status" value="1"/>
</dbReference>
<proteinExistence type="inferred from homology"/>